<evidence type="ECO:0000313" key="1">
    <source>
        <dbReference type="EMBL" id="OAG10177.1"/>
    </source>
</evidence>
<sequence>MTCMGVSMPETLHAARSTSRTRLTSHSCAPYVDLSVGPRARTLCSLPFERPTGRLRLLLQLTAIVMPKSRLQVACLSVGTRHMCSAHHSILPVFANPRILMRLIRLRAAAAPCNQYSRHSAIKNPNRSNLRVRIRRFQREPMSRLGHMASQDGSYRLYTHGM</sequence>
<dbReference type="AlphaFoldDB" id="A0A177CTR7"/>
<reference evidence="1 2" key="1">
    <citation type="submission" date="2016-05" db="EMBL/GenBank/DDBJ databases">
        <title>Comparative analysis of secretome profiles of manganese(II)-oxidizing ascomycete fungi.</title>
        <authorList>
            <consortium name="DOE Joint Genome Institute"/>
            <person name="Zeiner C.A."/>
            <person name="Purvine S.O."/>
            <person name="Zink E.M."/>
            <person name="Wu S."/>
            <person name="Pasa-Tolic L."/>
            <person name="Chaput D.L."/>
            <person name="Haridas S."/>
            <person name="Grigoriev I.V."/>
            <person name="Santelli C.M."/>
            <person name="Hansel C.M."/>
        </authorList>
    </citation>
    <scope>NUCLEOTIDE SEQUENCE [LARGE SCALE GENOMIC DNA]</scope>
    <source>
        <strain evidence="1 2">AP3s5-JAC2a</strain>
    </source>
</reference>
<dbReference type="GeneID" id="28769886"/>
<dbReference type="EMBL" id="KV441549">
    <property type="protein sequence ID" value="OAG10177.1"/>
    <property type="molecule type" value="Genomic_DNA"/>
</dbReference>
<accession>A0A177CTR7</accession>
<proteinExistence type="predicted"/>
<gene>
    <name evidence="1" type="ORF">CC84DRAFT_468475</name>
</gene>
<dbReference type="Proteomes" id="UP000077069">
    <property type="component" value="Unassembled WGS sequence"/>
</dbReference>
<keyword evidence="2" id="KW-1185">Reference proteome</keyword>
<organism evidence="1 2">
    <name type="scientific">Paraphaeosphaeria sporulosa</name>
    <dbReference type="NCBI Taxonomy" id="1460663"/>
    <lineage>
        <taxon>Eukaryota</taxon>
        <taxon>Fungi</taxon>
        <taxon>Dikarya</taxon>
        <taxon>Ascomycota</taxon>
        <taxon>Pezizomycotina</taxon>
        <taxon>Dothideomycetes</taxon>
        <taxon>Pleosporomycetidae</taxon>
        <taxon>Pleosporales</taxon>
        <taxon>Massarineae</taxon>
        <taxon>Didymosphaeriaceae</taxon>
        <taxon>Paraphaeosphaeria</taxon>
    </lineage>
</organism>
<protein>
    <submittedName>
        <fullName evidence="1">Uncharacterized protein</fullName>
    </submittedName>
</protein>
<evidence type="ECO:0000313" key="2">
    <source>
        <dbReference type="Proteomes" id="UP000077069"/>
    </source>
</evidence>
<dbReference type="InParanoid" id="A0A177CTR7"/>
<dbReference type="RefSeq" id="XP_018040542.1">
    <property type="nucleotide sequence ID" value="XM_018186400.1"/>
</dbReference>
<name>A0A177CTR7_9PLEO</name>